<evidence type="ECO:0008006" key="3">
    <source>
        <dbReference type="Google" id="ProtNLM"/>
    </source>
</evidence>
<comment type="caution">
    <text evidence="1">The sequence shown here is derived from an EMBL/GenBank/DDBJ whole genome shotgun (WGS) entry which is preliminary data.</text>
</comment>
<proteinExistence type="predicted"/>
<dbReference type="EMBL" id="JADKIO010000010">
    <property type="protein sequence ID" value="MBK9797568.1"/>
    <property type="molecule type" value="Genomic_DNA"/>
</dbReference>
<protein>
    <recommendedName>
        <fullName evidence="3">Zinc-finger domain-containing protein</fullName>
    </recommendedName>
</protein>
<evidence type="ECO:0000313" key="2">
    <source>
        <dbReference type="Proteomes" id="UP000886657"/>
    </source>
</evidence>
<reference evidence="1" key="1">
    <citation type="submission" date="2020-10" db="EMBL/GenBank/DDBJ databases">
        <title>Connecting structure to function with the recovery of over 1000 high-quality activated sludge metagenome-assembled genomes encoding full-length rRNA genes using long-read sequencing.</title>
        <authorList>
            <person name="Singleton C.M."/>
            <person name="Petriglieri F."/>
            <person name="Kristensen J.M."/>
            <person name="Kirkegaard R.H."/>
            <person name="Michaelsen T.Y."/>
            <person name="Andersen M.H."/>
            <person name="Karst S.M."/>
            <person name="Dueholm M.S."/>
            <person name="Nielsen P.H."/>
            <person name="Albertsen M."/>
        </authorList>
    </citation>
    <scope>NUCLEOTIDE SEQUENCE</scope>
    <source>
        <strain evidence="1">Skiv_18-Q3-R9-52_MAXAC.067</strain>
    </source>
</reference>
<dbReference type="InterPro" id="IPR041916">
    <property type="entry name" value="Anti_sigma_zinc_sf"/>
</dbReference>
<name>A0A9D7XJC8_9BACT</name>
<dbReference type="Gene3D" id="1.10.10.1320">
    <property type="entry name" value="Anti-sigma factor, zinc-finger domain"/>
    <property type="match status" value="1"/>
</dbReference>
<organism evidence="1 2">
    <name type="scientific">Candidatus Geothrix skivensis</name>
    <dbReference type="NCBI Taxonomy" id="2954439"/>
    <lineage>
        <taxon>Bacteria</taxon>
        <taxon>Pseudomonadati</taxon>
        <taxon>Acidobacteriota</taxon>
        <taxon>Holophagae</taxon>
        <taxon>Holophagales</taxon>
        <taxon>Holophagaceae</taxon>
        <taxon>Geothrix</taxon>
    </lineage>
</organism>
<evidence type="ECO:0000313" key="1">
    <source>
        <dbReference type="EMBL" id="MBK9797568.1"/>
    </source>
</evidence>
<accession>A0A9D7XJC8</accession>
<gene>
    <name evidence="1" type="ORF">IPP58_13950</name>
</gene>
<sequence>MSLLPSCQQVQTELTEYAEGALPLPRRIGIWVHLLLCRVCAGFLRGLRAMPGLAKRSLAPPELTPEDATRALAEVQAALKRKNS</sequence>
<dbReference type="Proteomes" id="UP000886657">
    <property type="component" value="Unassembled WGS sequence"/>
</dbReference>
<dbReference type="AlphaFoldDB" id="A0A9D7XJC8"/>